<dbReference type="InterPro" id="IPR011089">
    <property type="entry name" value="GmrSD_C"/>
</dbReference>
<accession>A0A5C8CIP5</accession>
<dbReference type="EMBL" id="SAXT01000004">
    <property type="protein sequence ID" value="TXJ12201.1"/>
    <property type="molecule type" value="Genomic_DNA"/>
</dbReference>
<evidence type="ECO:0000313" key="4">
    <source>
        <dbReference type="Proteomes" id="UP000325116"/>
    </source>
</evidence>
<evidence type="ECO:0000259" key="1">
    <source>
        <dbReference type="Pfam" id="PF03235"/>
    </source>
</evidence>
<organism evidence="3 4">
    <name type="scientific">Brachyspira aalborgi</name>
    <dbReference type="NCBI Taxonomy" id="29522"/>
    <lineage>
        <taxon>Bacteria</taxon>
        <taxon>Pseudomonadati</taxon>
        <taxon>Spirochaetota</taxon>
        <taxon>Spirochaetia</taxon>
        <taxon>Brachyspirales</taxon>
        <taxon>Brachyspiraceae</taxon>
        <taxon>Brachyspira</taxon>
    </lineage>
</organism>
<dbReference type="RefSeq" id="WP_147758197.1">
    <property type="nucleotide sequence ID" value="NZ_SAXT01000004.1"/>
</dbReference>
<sequence length="679" mass="80867">MFATHSNLDKLIKQPDTQFVIPVYQRNYDWTEKHCKVLLNDIKEAGINKKEHFIGSIVYVIHGNAAFKELIIVDGQQRLTTIYLIYLRLYNLLPNGNPIKNRIYEQYLINKFAVQPSQKLKLKLTENNNKFLKHLLNTPITTIKGKSNIIDNYIYFENNINADNYKEVLDGLSYLNIIDMALDRNIDDPQRIFESLNSTGLDLSQGDLIRNYILMKLDSPQQIEIYEKYWEHIEKDAKDESINKDMVSDFIRDFMTSEYNKIPNKSRVYEEFKEKFSIVNLNVIKSYLGVLKEYASYYNKLLNPQNEDDKDISLKLDNIKSLEVNVSYPFFLKIYKDYNDKIIDKEKFIYIIDLIESFVFRRFICDVPTNAMNKIFMSLYRQIDKNNYIESLEKHLCKLGSTQRFPKNDEVISKLKEKNIYESINQKRKMYLFEKLEQGLGKAVIDFSKTPYTIEHIFPQKPVKEWKKELNQKDYDIMQEKLHTIANLTISANNGELGNKTFKEKQDMNINNGEQGYIYSKLWLNEYLKQIEEWNPKNIEERFEKIKERFLKVWKYPNVIITNDNVEVDIFEADDPTGKKLEYIKFNGEEYNDITDVSKLFSFILKYYYSEKEELFFTDEIQKVIKITTNKKELVSDYPIQLSDIYYAENTYSSDKKFDLIKKLIDIFDREDELLIKYK</sequence>
<protein>
    <submittedName>
        <fullName evidence="3">DUF262 domain-containing protein</fullName>
    </submittedName>
</protein>
<dbReference type="PANTHER" id="PTHR35149">
    <property type="entry name" value="SLL5132 PROTEIN"/>
    <property type="match status" value="1"/>
</dbReference>
<name>A0A5C8CIP5_9SPIR</name>
<evidence type="ECO:0000259" key="2">
    <source>
        <dbReference type="Pfam" id="PF07510"/>
    </source>
</evidence>
<dbReference type="Proteomes" id="UP000325116">
    <property type="component" value="Unassembled WGS sequence"/>
</dbReference>
<dbReference type="Pfam" id="PF07510">
    <property type="entry name" value="GmrSD_C"/>
    <property type="match status" value="1"/>
</dbReference>
<dbReference type="AlphaFoldDB" id="A0A5C8CIP5"/>
<feature type="domain" description="GmrSD restriction endonucleases N-terminal" evidence="1">
    <location>
        <begin position="9"/>
        <end position="213"/>
    </location>
</feature>
<proteinExistence type="predicted"/>
<comment type="caution">
    <text evidence="3">The sequence shown here is derived from an EMBL/GenBank/DDBJ whole genome shotgun (WGS) entry which is preliminary data.</text>
</comment>
<dbReference type="Pfam" id="PF03235">
    <property type="entry name" value="GmrSD_N"/>
    <property type="match status" value="1"/>
</dbReference>
<feature type="domain" description="GmrSD restriction endonucleases C-terminal" evidence="2">
    <location>
        <begin position="406"/>
        <end position="546"/>
    </location>
</feature>
<dbReference type="PANTHER" id="PTHR35149:SF2">
    <property type="entry name" value="DUF262 DOMAIN-CONTAINING PROTEIN"/>
    <property type="match status" value="1"/>
</dbReference>
<reference evidence="3 4" key="1">
    <citation type="journal article" date="1992" name="Lakartidningen">
        <title>[Penicillin V and not amoxicillin is the first choice preparation in acute otitis].</title>
        <authorList>
            <person name="Kamme C."/>
            <person name="Lundgren K."/>
            <person name="Prellner K."/>
        </authorList>
    </citation>
    <scope>NUCLEOTIDE SEQUENCE [LARGE SCALE GENOMIC DNA]</scope>
    <source>
        <strain evidence="3 4">W1</strain>
    </source>
</reference>
<evidence type="ECO:0000313" key="3">
    <source>
        <dbReference type="EMBL" id="TXJ12201.1"/>
    </source>
</evidence>
<gene>
    <name evidence="3" type="ORF">EPJ80_05260</name>
</gene>
<dbReference type="InterPro" id="IPR004919">
    <property type="entry name" value="GmrSD_N"/>
</dbReference>